<protein>
    <submittedName>
        <fullName evidence="2">Sporulation protein YtfJ</fullName>
    </submittedName>
</protein>
<name>A0A857DHV2_9FIRM</name>
<dbReference type="InterPro" id="IPR014229">
    <property type="entry name" value="Spore_YtfJ"/>
</dbReference>
<dbReference type="PIRSF" id="PIRSF021377">
    <property type="entry name" value="YtfJ"/>
    <property type="match status" value="1"/>
</dbReference>
<evidence type="ECO:0000313" key="2">
    <source>
        <dbReference type="EMBL" id="QHA00874.1"/>
    </source>
</evidence>
<reference evidence="2 3" key="1">
    <citation type="submission" date="2019-12" db="EMBL/GenBank/DDBJ databases">
        <title>Sequence classification of anaerobic respiratory reductive dehalogenases: First we see many, then we see few.</title>
        <authorList>
            <person name="Molenda O."/>
            <person name="Puentes Jacome L.A."/>
            <person name="Cao X."/>
            <person name="Nesbo C.L."/>
            <person name="Tang S."/>
            <person name="Morson N."/>
            <person name="Patron J."/>
            <person name="Lomheim L."/>
            <person name="Wishart D.S."/>
            <person name="Edwards E.A."/>
        </authorList>
    </citation>
    <scope>NUCLEOTIDE SEQUENCE [LARGE SCALE GENOMIC DNA]</scope>
    <source>
        <strain evidence="2 3">12DCA</strain>
    </source>
</reference>
<accession>A0A857DHV2</accession>
<evidence type="ECO:0000313" key="3">
    <source>
        <dbReference type="Proteomes" id="UP000430508"/>
    </source>
</evidence>
<dbReference type="Pfam" id="PF09579">
    <property type="entry name" value="Spore_YtfJ"/>
    <property type="match status" value="1"/>
</dbReference>
<dbReference type="AlphaFoldDB" id="A0A857DHV2"/>
<dbReference type="RefSeq" id="WP_015043070.1">
    <property type="nucleotide sequence ID" value="NZ_CP046996.1"/>
</dbReference>
<sequence length="144" mass="15737">MDEHPIENLMQTAMDSIQKMINVNTVIGDPVETPSGSVIIPVSRVSCGFAAGGSEFSSAEGEKEEEKKNENASKMPFGGGSGGGVSVKPVGFLVVNQNQVRLLPVEGNMIAERIIDEMPNLMDKLSHMVNRKRFHREDGYEERC</sequence>
<evidence type="ECO:0000256" key="1">
    <source>
        <dbReference type="SAM" id="MobiDB-lite"/>
    </source>
</evidence>
<gene>
    <name evidence="2" type="primary">ytfJ</name>
    <name evidence="2" type="ORF">GQ588_09630</name>
</gene>
<dbReference type="PANTHER" id="PTHR39162:SF1">
    <property type="entry name" value="SPORULATION PROTEIN YTFJ"/>
    <property type="match status" value="1"/>
</dbReference>
<feature type="compositionally biased region" description="Basic and acidic residues" evidence="1">
    <location>
        <begin position="60"/>
        <end position="71"/>
    </location>
</feature>
<proteinExistence type="predicted"/>
<feature type="region of interest" description="Disordered" evidence="1">
    <location>
        <begin position="53"/>
        <end position="82"/>
    </location>
</feature>
<dbReference type="EMBL" id="CP046996">
    <property type="protein sequence ID" value="QHA00874.1"/>
    <property type="molecule type" value="Genomic_DNA"/>
</dbReference>
<dbReference type="NCBIfam" id="TIGR02874">
    <property type="entry name" value="spore_ytfJ"/>
    <property type="match status" value="1"/>
</dbReference>
<dbReference type="Proteomes" id="UP000430508">
    <property type="component" value="Chromosome"/>
</dbReference>
<organism evidence="2 3">
    <name type="scientific">Dehalobacter restrictus</name>
    <dbReference type="NCBI Taxonomy" id="55583"/>
    <lineage>
        <taxon>Bacteria</taxon>
        <taxon>Bacillati</taxon>
        <taxon>Bacillota</taxon>
        <taxon>Clostridia</taxon>
        <taxon>Eubacteriales</taxon>
        <taxon>Desulfitobacteriaceae</taxon>
        <taxon>Dehalobacter</taxon>
    </lineage>
</organism>
<dbReference type="PANTHER" id="PTHR39162">
    <property type="entry name" value="GLL3345 PROTEIN"/>
    <property type="match status" value="1"/>
</dbReference>